<accession>A0A139AG68</accession>
<sequence>MEDAGEQIESHWFYNYAASLCNIDPNAGVPSVPYPREPLVGVVPYTPTTEDEMWVSPGNLIALAMVFKDGWATGTNMATGQYGFLPVNILNLHNVNPAFLQFHPPGASSQIAPRSVSLQHPPSTSSRPNGVASDVRGPGWDRNIRSGVFSDVVPLIPSEVIKLEERRGLAPPSAAPRGYHGE</sequence>
<evidence type="ECO:0000313" key="3">
    <source>
        <dbReference type="Proteomes" id="UP000070544"/>
    </source>
</evidence>
<gene>
    <name evidence="2" type="ORF">M427DRAFT_56522</name>
</gene>
<protein>
    <recommendedName>
        <fullName evidence="4">SH3 domain-containing protein</fullName>
    </recommendedName>
</protein>
<feature type="compositionally biased region" description="Polar residues" evidence="1">
    <location>
        <begin position="110"/>
        <end position="128"/>
    </location>
</feature>
<organism evidence="2 3">
    <name type="scientific">Gonapodya prolifera (strain JEL478)</name>
    <name type="common">Monoblepharis prolifera</name>
    <dbReference type="NCBI Taxonomy" id="1344416"/>
    <lineage>
        <taxon>Eukaryota</taxon>
        <taxon>Fungi</taxon>
        <taxon>Fungi incertae sedis</taxon>
        <taxon>Chytridiomycota</taxon>
        <taxon>Chytridiomycota incertae sedis</taxon>
        <taxon>Monoblepharidomycetes</taxon>
        <taxon>Monoblepharidales</taxon>
        <taxon>Gonapodyaceae</taxon>
        <taxon>Gonapodya</taxon>
    </lineage>
</organism>
<dbReference type="SUPFAM" id="SSF50044">
    <property type="entry name" value="SH3-domain"/>
    <property type="match status" value="1"/>
</dbReference>
<reference evidence="2 3" key="1">
    <citation type="journal article" date="2015" name="Genome Biol. Evol.">
        <title>Phylogenomic analyses indicate that early fungi evolved digesting cell walls of algal ancestors of land plants.</title>
        <authorList>
            <person name="Chang Y."/>
            <person name="Wang S."/>
            <person name="Sekimoto S."/>
            <person name="Aerts A.L."/>
            <person name="Choi C."/>
            <person name="Clum A."/>
            <person name="LaButti K.M."/>
            <person name="Lindquist E.A."/>
            <person name="Yee Ngan C."/>
            <person name="Ohm R.A."/>
            <person name="Salamov A.A."/>
            <person name="Grigoriev I.V."/>
            <person name="Spatafora J.W."/>
            <person name="Berbee M.L."/>
        </authorList>
    </citation>
    <scope>NUCLEOTIDE SEQUENCE [LARGE SCALE GENOMIC DNA]</scope>
    <source>
        <strain evidence="2 3">JEL478</strain>
    </source>
</reference>
<feature type="region of interest" description="Disordered" evidence="1">
    <location>
        <begin position="110"/>
        <end position="138"/>
    </location>
</feature>
<name>A0A139AG68_GONPJ</name>
<evidence type="ECO:0008006" key="4">
    <source>
        <dbReference type="Google" id="ProtNLM"/>
    </source>
</evidence>
<evidence type="ECO:0000313" key="2">
    <source>
        <dbReference type="EMBL" id="KXS15689.1"/>
    </source>
</evidence>
<keyword evidence="3" id="KW-1185">Reference proteome</keyword>
<dbReference type="Gene3D" id="2.30.30.40">
    <property type="entry name" value="SH3 Domains"/>
    <property type="match status" value="1"/>
</dbReference>
<dbReference type="EMBL" id="KQ965760">
    <property type="protein sequence ID" value="KXS15689.1"/>
    <property type="molecule type" value="Genomic_DNA"/>
</dbReference>
<dbReference type="Proteomes" id="UP000070544">
    <property type="component" value="Unassembled WGS sequence"/>
</dbReference>
<proteinExistence type="predicted"/>
<dbReference type="OrthoDB" id="5595608at2759"/>
<evidence type="ECO:0000256" key="1">
    <source>
        <dbReference type="SAM" id="MobiDB-lite"/>
    </source>
</evidence>
<dbReference type="InterPro" id="IPR036028">
    <property type="entry name" value="SH3-like_dom_sf"/>
</dbReference>
<dbReference type="AlphaFoldDB" id="A0A139AG68"/>